<feature type="chain" id="PRO_5014746930" evidence="1">
    <location>
        <begin position="25"/>
        <end position="77"/>
    </location>
</feature>
<organism evidence="2">
    <name type="scientific">Anopheles darlingi</name>
    <name type="common">Mosquito</name>
    <dbReference type="NCBI Taxonomy" id="43151"/>
    <lineage>
        <taxon>Eukaryota</taxon>
        <taxon>Metazoa</taxon>
        <taxon>Ecdysozoa</taxon>
        <taxon>Arthropoda</taxon>
        <taxon>Hexapoda</taxon>
        <taxon>Insecta</taxon>
        <taxon>Pterygota</taxon>
        <taxon>Neoptera</taxon>
        <taxon>Endopterygota</taxon>
        <taxon>Diptera</taxon>
        <taxon>Nematocera</taxon>
        <taxon>Culicoidea</taxon>
        <taxon>Culicidae</taxon>
        <taxon>Anophelinae</taxon>
        <taxon>Anopheles</taxon>
    </lineage>
</organism>
<evidence type="ECO:0000256" key="1">
    <source>
        <dbReference type="SAM" id="SignalP"/>
    </source>
</evidence>
<evidence type="ECO:0000313" key="2">
    <source>
        <dbReference type="EMBL" id="MBW75513.1"/>
    </source>
</evidence>
<protein>
    <submittedName>
        <fullName evidence="2">Putative secreted protein</fullName>
    </submittedName>
</protein>
<feature type="signal peptide" evidence="1">
    <location>
        <begin position="1"/>
        <end position="24"/>
    </location>
</feature>
<sequence length="77" mass="8961">MDAFSSRRELAFFFLAVEWLILQSRYPLPLCSYSGSQAFRIGSIRIEFTNSWNLLVFCENCLSNWQRIALHSVAHCV</sequence>
<name>A0A2M4DD52_ANODA</name>
<accession>A0A2M4DD52</accession>
<dbReference type="AlphaFoldDB" id="A0A2M4DD52"/>
<reference evidence="2" key="1">
    <citation type="submission" date="2018-01" db="EMBL/GenBank/DDBJ databases">
        <title>An insight into the sialome of Amazonian anophelines.</title>
        <authorList>
            <person name="Ribeiro J.M."/>
            <person name="Scarpassa V."/>
            <person name="Calvo E."/>
        </authorList>
    </citation>
    <scope>NUCLEOTIDE SEQUENCE</scope>
</reference>
<keyword evidence="1" id="KW-0732">Signal</keyword>
<dbReference type="EMBL" id="GGFL01011335">
    <property type="protein sequence ID" value="MBW75513.1"/>
    <property type="molecule type" value="Transcribed_RNA"/>
</dbReference>
<proteinExistence type="predicted"/>